<feature type="region of interest" description="Disordered" evidence="1">
    <location>
        <begin position="83"/>
        <end position="158"/>
    </location>
</feature>
<dbReference type="AlphaFoldDB" id="A0A9N7TZE3"/>
<gene>
    <name evidence="2" type="ORF">PLEPLA_LOCUS9485</name>
</gene>
<feature type="compositionally biased region" description="Basic and acidic residues" evidence="1">
    <location>
        <begin position="83"/>
        <end position="94"/>
    </location>
</feature>
<sequence length="250" mass="26932">MTYLLTCTGFSVPPPELTSLKQHGDNCPHLSRGAVEVQNFLRLTAPLSFSSGLHCSVSEKPLRAFNSRVLTTARNSVGERRRIEEMERSEEKKRGCAPPLLLLPPGTRRQTPTQAVRTVAKQQETQARSGKPEGGGGVRPPSISGQPTSAPSTPTAAHAAPFPASLTVHSFVRLHQYCCPSTDHSLQQQEHRALHIQGSGSGRGIGTGPSQLELGACTTFDKQSAPQRELQQPLLTLSRGVTDSNSPIYL</sequence>
<name>A0A9N7TZE3_PLEPL</name>
<comment type="caution">
    <text evidence="2">The sequence shown here is derived from an EMBL/GenBank/DDBJ whole genome shotgun (WGS) entry which is preliminary data.</text>
</comment>
<organism evidence="2 3">
    <name type="scientific">Pleuronectes platessa</name>
    <name type="common">European plaice</name>
    <dbReference type="NCBI Taxonomy" id="8262"/>
    <lineage>
        <taxon>Eukaryota</taxon>
        <taxon>Metazoa</taxon>
        <taxon>Chordata</taxon>
        <taxon>Craniata</taxon>
        <taxon>Vertebrata</taxon>
        <taxon>Euteleostomi</taxon>
        <taxon>Actinopterygii</taxon>
        <taxon>Neopterygii</taxon>
        <taxon>Teleostei</taxon>
        <taxon>Neoteleostei</taxon>
        <taxon>Acanthomorphata</taxon>
        <taxon>Carangaria</taxon>
        <taxon>Pleuronectiformes</taxon>
        <taxon>Pleuronectoidei</taxon>
        <taxon>Pleuronectidae</taxon>
        <taxon>Pleuronectes</taxon>
    </lineage>
</organism>
<evidence type="ECO:0000256" key="1">
    <source>
        <dbReference type="SAM" id="MobiDB-lite"/>
    </source>
</evidence>
<feature type="compositionally biased region" description="Low complexity" evidence="1">
    <location>
        <begin position="147"/>
        <end position="158"/>
    </location>
</feature>
<proteinExistence type="predicted"/>
<dbReference type="Proteomes" id="UP001153269">
    <property type="component" value="Unassembled WGS sequence"/>
</dbReference>
<dbReference type="EMBL" id="CADEAL010000535">
    <property type="protein sequence ID" value="CAB1421598.1"/>
    <property type="molecule type" value="Genomic_DNA"/>
</dbReference>
<evidence type="ECO:0000313" key="3">
    <source>
        <dbReference type="Proteomes" id="UP001153269"/>
    </source>
</evidence>
<protein>
    <submittedName>
        <fullName evidence="2">Uncharacterized protein</fullName>
    </submittedName>
</protein>
<evidence type="ECO:0000313" key="2">
    <source>
        <dbReference type="EMBL" id="CAB1421598.1"/>
    </source>
</evidence>
<keyword evidence="3" id="KW-1185">Reference proteome</keyword>
<reference evidence="2" key="1">
    <citation type="submission" date="2020-03" db="EMBL/GenBank/DDBJ databases">
        <authorList>
            <person name="Weist P."/>
        </authorList>
    </citation>
    <scope>NUCLEOTIDE SEQUENCE</scope>
</reference>
<accession>A0A9N7TZE3</accession>
<feature type="compositionally biased region" description="Polar residues" evidence="1">
    <location>
        <begin position="108"/>
        <end position="128"/>
    </location>
</feature>